<dbReference type="OrthoDB" id="3646358at2759"/>
<evidence type="ECO:0000256" key="7">
    <source>
        <dbReference type="ARBA" id="ARBA00038347"/>
    </source>
</evidence>
<protein>
    <recommendedName>
        <fullName evidence="10">Cercosporin MFS transporter CTB4</fullName>
    </recommendedName>
    <alternativeName>
        <fullName evidence="11">Cercosporin toxin biosynthesis cluster protein 4</fullName>
    </alternativeName>
</protein>
<dbReference type="GO" id="GO:0005886">
    <property type="term" value="C:plasma membrane"/>
    <property type="evidence" value="ECO:0007669"/>
    <property type="project" value="UniProtKB-SubCell"/>
</dbReference>
<dbReference type="CDD" id="cd17323">
    <property type="entry name" value="MFS_Tpo1_MDR_like"/>
    <property type="match status" value="1"/>
</dbReference>
<feature type="transmembrane region" description="Helical" evidence="13">
    <location>
        <begin position="442"/>
        <end position="467"/>
    </location>
</feature>
<evidence type="ECO:0000256" key="1">
    <source>
        <dbReference type="ARBA" id="ARBA00004651"/>
    </source>
</evidence>
<evidence type="ECO:0000256" key="5">
    <source>
        <dbReference type="ARBA" id="ARBA00022989"/>
    </source>
</evidence>
<comment type="function">
    <text evidence="9">MFS transporter; part of the gene cluster that mediates the biosynthesis of cercosporin, a light-activated, non-host-selective toxin. The perylenequinone chromophore of cercosporin absorbs light energy to attain an electronically-activated triplet state and produces active oxygen species such as the hydroxyl radical, superoxide, hydrogen peroxide or singlet oxygen upon reaction with oxygen molecules. These reactive oxygen species cause damage to various cellular components including lipids, proteins and nucleic acids. Responsible for secretion and accumulation of cercosporin, but does not play any roles in self-protection against the toxicity of cercosporin.</text>
</comment>
<dbReference type="InterPro" id="IPR020846">
    <property type="entry name" value="MFS_dom"/>
</dbReference>
<proteinExistence type="inferred from homology"/>
<dbReference type="InterPro" id="IPR011701">
    <property type="entry name" value="MFS"/>
</dbReference>
<reference evidence="15" key="1">
    <citation type="submission" date="2020-04" db="EMBL/GenBank/DDBJ databases">
        <title>Draft genome resource of the tomato pathogen Pseudocercospora fuligena.</title>
        <authorList>
            <person name="Zaccaron A."/>
        </authorList>
    </citation>
    <scope>NUCLEOTIDE SEQUENCE</scope>
    <source>
        <strain evidence="15">PF001</strain>
    </source>
</reference>
<feature type="transmembrane region" description="Helical" evidence="13">
    <location>
        <begin position="413"/>
        <end position="435"/>
    </location>
</feature>
<evidence type="ECO:0000256" key="11">
    <source>
        <dbReference type="ARBA" id="ARBA00077167"/>
    </source>
</evidence>
<feature type="transmembrane region" description="Helical" evidence="13">
    <location>
        <begin position="111"/>
        <end position="131"/>
    </location>
</feature>
<evidence type="ECO:0000259" key="14">
    <source>
        <dbReference type="PROSITE" id="PS50850"/>
    </source>
</evidence>
<keyword evidence="2" id="KW-0813">Transport</keyword>
<evidence type="ECO:0000256" key="10">
    <source>
        <dbReference type="ARBA" id="ARBA00069139"/>
    </source>
</evidence>
<feature type="transmembrane region" description="Helical" evidence="13">
    <location>
        <begin position="200"/>
        <end position="222"/>
    </location>
</feature>
<dbReference type="AlphaFoldDB" id="A0A8H6RME7"/>
<dbReference type="Pfam" id="PF07690">
    <property type="entry name" value="MFS_1"/>
    <property type="match status" value="1"/>
</dbReference>
<feature type="transmembrane region" description="Helical" evidence="13">
    <location>
        <begin position="76"/>
        <end position="99"/>
    </location>
</feature>
<sequence>MATIADSLKPKQKTEPPTRIPSRIPSYLRPLSLLDTNTLTQTYPGNGTSQNPYIITYLPDDHQDAQNLSKARKWTIAISQAMTFFALTFGSSIYASGIQQIEQDFHTPNEVAILGLALYVLGFALGPILWAPMSEVYGRRLTFMVSYTIYMAFTIATPAAQNVEALLVLRLLSGAFGSSAQTNPGGMIADLFIEEERGPVMAVFAACPFLGPALGPVVGGFIAETKGWRWTLWVNAILNGVVWIVALLVTRETYAPVILRARARALSRKTGKVYVSQLDAGKPPKTLSKELKISLARPWIFLVREPIVLFTSIYISIIYATLYMFFAAIPIVFEGSRRWSQGTAGLPFVGVAVGVCLAVVVVGVESKSYLGRIAAAGKALEPEAKLHSAMMGSVILPIGLFLFAWTTYPSVHWIAPVIGATFFSVGLVMLFIALISYLVSSYTFYAASALAANTIVRSLFAAAFPLFTTKMYEGLGDQWASSIPAFLVVGCLPFPFLFWRYGSQIRRKCRYAAEAAEMAKLMSRPHAPGVDGEQKEVV</sequence>
<feature type="region of interest" description="Disordered" evidence="12">
    <location>
        <begin position="1"/>
        <end position="22"/>
    </location>
</feature>
<dbReference type="GO" id="GO:0022857">
    <property type="term" value="F:transmembrane transporter activity"/>
    <property type="evidence" value="ECO:0007669"/>
    <property type="project" value="InterPro"/>
</dbReference>
<dbReference type="Gene3D" id="1.20.1250.20">
    <property type="entry name" value="MFS general substrate transporter like domains"/>
    <property type="match status" value="1"/>
</dbReference>
<evidence type="ECO:0000256" key="6">
    <source>
        <dbReference type="ARBA" id="ARBA00023136"/>
    </source>
</evidence>
<organism evidence="15 16">
    <name type="scientific">Pseudocercospora fuligena</name>
    <dbReference type="NCBI Taxonomy" id="685502"/>
    <lineage>
        <taxon>Eukaryota</taxon>
        <taxon>Fungi</taxon>
        <taxon>Dikarya</taxon>
        <taxon>Ascomycota</taxon>
        <taxon>Pezizomycotina</taxon>
        <taxon>Dothideomycetes</taxon>
        <taxon>Dothideomycetidae</taxon>
        <taxon>Mycosphaerellales</taxon>
        <taxon>Mycosphaerellaceae</taxon>
        <taxon>Pseudocercospora</taxon>
    </lineage>
</organism>
<feature type="transmembrane region" description="Helical" evidence="13">
    <location>
        <begin position="386"/>
        <end position="407"/>
    </location>
</feature>
<gene>
    <name evidence="15" type="ORF">HII31_04857</name>
</gene>
<evidence type="ECO:0000256" key="13">
    <source>
        <dbReference type="SAM" id="Phobius"/>
    </source>
</evidence>
<feature type="transmembrane region" description="Helical" evidence="13">
    <location>
        <begin position="479"/>
        <end position="499"/>
    </location>
</feature>
<keyword evidence="16" id="KW-1185">Reference proteome</keyword>
<accession>A0A8H6RME7</accession>
<dbReference type="PANTHER" id="PTHR23502">
    <property type="entry name" value="MAJOR FACILITATOR SUPERFAMILY"/>
    <property type="match status" value="1"/>
</dbReference>
<dbReference type="Proteomes" id="UP000660729">
    <property type="component" value="Unassembled WGS sequence"/>
</dbReference>
<evidence type="ECO:0000256" key="9">
    <source>
        <dbReference type="ARBA" id="ARBA00053977"/>
    </source>
</evidence>
<comment type="caution">
    <text evidence="15">The sequence shown here is derived from an EMBL/GenBank/DDBJ whole genome shotgun (WGS) entry which is preliminary data.</text>
</comment>
<dbReference type="InterPro" id="IPR036259">
    <property type="entry name" value="MFS_trans_sf"/>
</dbReference>
<comment type="similarity">
    <text evidence="8">Belongs to the major facilitator superfamily. DHA1 family. Polyamines/proton antiporter (TC 2.A.1.2.16) subfamily.</text>
</comment>
<evidence type="ECO:0000256" key="8">
    <source>
        <dbReference type="ARBA" id="ARBA00038459"/>
    </source>
</evidence>
<evidence type="ECO:0000256" key="2">
    <source>
        <dbReference type="ARBA" id="ARBA00022448"/>
    </source>
</evidence>
<comment type="similarity">
    <text evidence="7">Belongs to the major facilitator superfamily. CAR1 family.</text>
</comment>
<evidence type="ECO:0000256" key="4">
    <source>
        <dbReference type="ARBA" id="ARBA00022692"/>
    </source>
</evidence>
<dbReference type="EMBL" id="JABCIY010000071">
    <property type="protein sequence ID" value="KAF7193788.1"/>
    <property type="molecule type" value="Genomic_DNA"/>
</dbReference>
<feature type="transmembrane region" description="Helical" evidence="13">
    <location>
        <begin position="228"/>
        <end position="250"/>
    </location>
</feature>
<dbReference type="PANTHER" id="PTHR23502:SF186">
    <property type="entry name" value="MAJOR FACILITATOR SUPERFAMILY (MFS) PROFILE DOMAIN-CONTAINING PROTEIN"/>
    <property type="match status" value="1"/>
</dbReference>
<evidence type="ECO:0000313" key="16">
    <source>
        <dbReference type="Proteomes" id="UP000660729"/>
    </source>
</evidence>
<evidence type="ECO:0000256" key="12">
    <source>
        <dbReference type="SAM" id="MobiDB-lite"/>
    </source>
</evidence>
<evidence type="ECO:0000313" key="15">
    <source>
        <dbReference type="EMBL" id="KAF7193788.1"/>
    </source>
</evidence>
<comment type="subcellular location">
    <subcellularLocation>
        <location evidence="1">Cell membrane</location>
        <topology evidence="1">Multi-pass membrane protein</topology>
    </subcellularLocation>
</comment>
<keyword evidence="4 13" id="KW-0812">Transmembrane</keyword>
<feature type="domain" description="Major facilitator superfamily (MFS) profile" evidence="14">
    <location>
        <begin position="76"/>
        <end position="508"/>
    </location>
</feature>
<name>A0A8H6RME7_9PEZI</name>
<keyword evidence="5 13" id="KW-1133">Transmembrane helix</keyword>
<evidence type="ECO:0000256" key="3">
    <source>
        <dbReference type="ARBA" id="ARBA00022475"/>
    </source>
</evidence>
<dbReference type="SUPFAM" id="SSF103473">
    <property type="entry name" value="MFS general substrate transporter"/>
    <property type="match status" value="1"/>
</dbReference>
<feature type="transmembrane region" description="Helical" evidence="13">
    <location>
        <begin position="345"/>
        <end position="365"/>
    </location>
</feature>
<feature type="transmembrane region" description="Helical" evidence="13">
    <location>
        <begin position="143"/>
        <end position="161"/>
    </location>
</feature>
<keyword evidence="6 13" id="KW-0472">Membrane</keyword>
<feature type="transmembrane region" description="Helical" evidence="13">
    <location>
        <begin position="307"/>
        <end position="333"/>
    </location>
</feature>
<dbReference type="PROSITE" id="PS50850">
    <property type="entry name" value="MFS"/>
    <property type="match status" value="1"/>
</dbReference>
<dbReference type="FunFam" id="1.20.1250.20:FF:000011">
    <property type="entry name" value="MFS multidrug transporter, putative"/>
    <property type="match status" value="1"/>
</dbReference>
<keyword evidence="3" id="KW-1003">Cell membrane</keyword>